<dbReference type="OrthoDB" id="3821113at2759"/>
<name>A0A6P8Y5C6_DROAB</name>
<dbReference type="InterPro" id="IPR034595">
    <property type="entry name" value="NDUFAF8"/>
</dbReference>
<dbReference type="Proteomes" id="UP000515160">
    <property type="component" value="Chromosome 3"/>
</dbReference>
<evidence type="ECO:0000313" key="1">
    <source>
        <dbReference type="Proteomes" id="UP000515160"/>
    </source>
</evidence>
<dbReference type="RefSeq" id="XP_034103867.1">
    <property type="nucleotide sequence ID" value="XM_034247976.2"/>
</dbReference>
<evidence type="ECO:0000313" key="2">
    <source>
        <dbReference type="RefSeq" id="XP_034103867.1"/>
    </source>
</evidence>
<dbReference type="GO" id="GO:0005739">
    <property type="term" value="C:mitochondrion"/>
    <property type="evidence" value="ECO:0007669"/>
    <property type="project" value="InterPro"/>
</dbReference>
<dbReference type="GO" id="GO:0032981">
    <property type="term" value="P:mitochondrial respiratory chain complex I assembly"/>
    <property type="evidence" value="ECO:0007669"/>
    <property type="project" value="InterPro"/>
</dbReference>
<gene>
    <name evidence="2" type="primary">LOC117567777</name>
</gene>
<accession>A0A6P8Y5C6</accession>
<reference evidence="2" key="1">
    <citation type="submission" date="2025-08" db="UniProtKB">
        <authorList>
            <consortium name="RefSeq"/>
        </authorList>
    </citation>
    <scope>IDENTIFICATION</scope>
    <source>
        <strain evidence="2">15112-1751.03</strain>
        <tissue evidence="2">Whole Adult</tissue>
    </source>
</reference>
<dbReference type="PANTHER" id="PTHR34561:SF1">
    <property type="entry name" value="NADH DEHYDROGENASE [UBIQUINONE] 1 ALPHA SUBCOMPLEX ASSEMBLY FACTOR 8"/>
    <property type="match status" value="1"/>
</dbReference>
<sequence>MESVRKANTRLRNYPILLSKCAESASLYAACVARDINVQQNICDAEFKQFMNCIRKSAAELKTKL</sequence>
<keyword evidence="1" id="KW-1185">Reference proteome</keyword>
<protein>
    <submittedName>
        <fullName evidence="2">Uncharacterized protein LOC117567777</fullName>
    </submittedName>
</protein>
<dbReference type="AlphaFoldDB" id="A0A6P8Y5C6"/>
<organism evidence="1 2">
    <name type="scientific">Drosophila albomicans</name>
    <name type="common">Fruit fly</name>
    <dbReference type="NCBI Taxonomy" id="7291"/>
    <lineage>
        <taxon>Eukaryota</taxon>
        <taxon>Metazoa</taxon>
        <taxon>Ecdysozoa</taxon>
        <taxon>Arthropoda</taxon>
        <taxon>Hexapoda</taxon>
        <taxon>Insecta</taxon>
        <taxon>Pterygota</taxon>
        <taxon>Neoptera</taxon>
        <taxon>Endopterygota</taxon>
        <taxon>Diptera</taxon>
        <taxon>Brachycera</taxon>
        <taxon>Muscomorpha</taxon>
        <taxon>Ephydroidea</taxon>
        <taxon>Drosophilidae</taxon>
        <taxon>Drosophila</taxon>
    </lineage>
</organism>
<dbReference type="PANTHER" id="PTHR34561">
    <property type="entry name" value="NADH DEHYDROGENASE [UBIQUINONE] 1 ALPHA SUBCOMPLEX ASSEMBLY FACTOR 8"/>
    <property type="match status" value="1"/>
</dbReference>
<proteinExistence type="predicted"/>
<dbReference type="GeneID" id="117567777"/>